<evidence type="ECO:0000313" key="3">
    <source>
        <dbReference type="Proteomes" id="UP001501758"/>
    </source>
</evidence>
<dbReference type="Gene3D" id="1.20.58.1690">
    <property type="match status" value="1"/>
</dbReference>
<gene>
    <name evidence="2" type="ORF">GCM10009430_38740</name>
</gene>
<name>A0ABN1J504_9FLAO</name>
<accession>A0ABN1J504</accession>
<dbReference type="InterPro" id="IPR038434">
    <property type="entry name" value="YARHG_sf"/>
</dbReference>
<protein>
    <recommendedName>
        <fullName evidence="1">YARHG domain-containing protein</fullName>
    </recommendedName>
</protein>
<feature type="domain" description="YARHG" evidence="1">
    <location>
        <begin position="21"/>
        <end position="98"/>
    </location>
</feature>
<dbReference type="SMART" id="SM01324">
    <property type="entry name" value="YARHG"/>
    <property type="match status" value="1"/>
</dbReference>
<dbReference type="InterPro" id="IPR025582">
    <property type="entry name" value="YARHG_dom"/>
</dbReference>
<reference evidence="2 3" key="1">
    <citation type="journal article" date="2019" name="Int. J. Syst. Evol. Microbiol.">
        <title>The Global Catalogue of Microorganisms (GCM) 10K type strain sequencing project: providing services to taxonomists for standard genome sequencing and annotation.</title>
        <authorList>
            <consortium name="The Broad Institute Genomics Platform"/>
            <consortium name="The Broad Institute Genome Sequencing Center for Infectious Disease"/>
            <person name="Wu L."/>
            <person name="Ma J."/>
        </authorList>
    </citation>
    <scope>NUCLEOTIDE SEQUENCE [LARGE SCALE GENOMIC DNA]</scope>
    <source>
        <strain evidence="2 3">JCM 15974</strain>
    </source>
</reference>
<evidence type="ECO:0000313" key="2">
    <source>
        <dbReference type="EMBL" id="GAA0729034.1"/>
    </source>
</evidence>
<dbReference type="Pfam" id="PF13308">
    <property type="entry name" value="YARHG"/>
    <property type="match status" value="1"/>
</dbReference>
<keyword evidence="3" id="KW-1185">Reference proteome</keyword>
<dbReference type="Proteomes" id="UP001501758">
    <property type="component" value="Unassembled WGS sequence"/>
</dbReference>
<comment type="caution">
    <text evidence="2">The sequence shown here is derived from an EMBL/GenBank/DDBJ whole genome shotgun (WGS) entry which is preliminary data.</text>
</comment>
<dbReference type="EMBL" id="BAAAGE010000004">
    <property type="protein sequence ID" value="GAA0729034.1"/>
    <property type="molecule type" value="Genomic_DNA"/>
</dbReference>
<sequence length="245" mass="29035">MLFLCCCQQQENNTKDSTKFTGDITKSLITTEQLEGKTATELRLLRNEIFARKGYVFKDAILNDYFLKKNWYKPNEQKEIKLTDIEKQNIELIKKVEKQYTSNATQKTAKSSNCLKKTIKKLKPELAKSDFDFLGRYRIFKKELKNFLKSIDINDLKTDEDGYVFSKTYYLHRNWDLDHIKDDECEDEIFLRYDDENKWISIQINNCSLYKEKGEEDQISEQSIIIEFTVENNCSYKFHKVVVAG</sequence>
<organism evidence="2 3">
    <name type="scientific">Aquimarina litoralis</name>
    <dbReference type="NCBI Taxonomy" id="584605"/>
    <lineage>
        <taxon>Bacteria</taxon>
        <taxon>Pseudomonadati</taxon>
        <taxon>Bacteroidota</taxon>
        <taxon>Flavobacteriia</taxon>
        <taxon>Flavobacteriales</taxon>
        <taxon>Flavobacteriaceae</taxon>
        <taxon>Aquimarina</taxon>
    </lineage>
</organism>
<proteinExistence type="predicted"/>
<evidence type="ECO:0000259" key="1">
    <source>
        <dbReference type="SMART" id="SM01324"/>
    </source>
</evidence>